<dbReference type="RefSeq" id="XP_067920473.1">
    <property type="nucleotide sequence ID" value="XM_068067552.1"/>
</dbReference>
<dbReference type="Proteomes" id="UP000221165">
    <property type="component" value="Unassembled WGS sequence"/>
</dbReference>
<dbReference type="AlphaFoldDB" id="A0A2C6KQ74"/>
<proteinExistence type="predicted"/>
<accession>A0A2C6KQ74</accession>
<sequence>EGFPCWSWQYARMKLIRRKTRRRKEEKRFLREEWNCRNESLAINSLSRPAQSF</sequence>
<name>A0A2C6KQ74_9APIC</name>
<comment type="caution">
    <text evidence="1">The sequence shown here is derived from an EMBL/GenBank/DDBJ whole genome shotgun (WGS) entry which is preliminary data.</text>
</comment>
<dbReference type="GeneID" id="94430763"/>
<evidence type="ECO:0000313" key="1">
    <source>
        <dbReference type="EMBL" id="PHJ18768.1"/>
    </source>
</evidence>
<organism evidence="1 2">
    <name type="scientific">Cystoisospora suis</name>
    <dbReference type="NCBI Taxonomy" id="483139"/>
    <lineage>
        <taxon>Eukaryota</taxon>
        <taxon>Sar</taxon>
        <taxon>Alveolata</taxon>
        <taxon>Apicomplexa</taxon>
        <taxon>Conoidasida</taxon>
        <taxon>Coccidia</taxon>
        <taxon>Eucoccidiorida</taxon>
        <taxon>Eimeriorina</taxon>
        <taxon>Sarcocystidae</taxon>
        <taxon>Cystoisospora</taxon>
    </lineage>
</organism>
<gene>
    <name evidence="1" type="ORF">CSUI_007406</name>
</gene>
<feature type="non-terminal residue" evidence="1">
    <location>
        <position position="1"/>
    </location>
</feature>
<protein>
    <submittedName>
        <fullName evidence="1">Uncharacterized protein</fullName>
    </submittedName>
</protein>
<keyword evidence="2" id="KW-1185">Reference proteome</keyword>
<dbReference type="VEuPathDB" id="ToxoDB:CSUI_007406"/>
<dbReference type="EMBL" id="MIGC01003905">
    <property type="protein sequence ID" value="PHJ18768.1"/>
    <property type="molecule type" value="Genomic_DNA"/>
</dbReference>
<reference evidence="1 2" key="1">
    <citation type="journal article" date="2017" name="Int. J. Parasitol.">
        <title>The genome of the protozoan parasite Cystoisospora suis and a reverse vaccinology approach to identify vaccine candidates.</title>
        <authorList>
            <person name="Palmieri N."/>
            <person name="Shrestha A."/>
            <person name="Ruttkowski B."/>
            <person name="Beck T."/>
            <person name="Vogl C."/>
            <person name="Tomley F."/>
            <person name="Blake D.P."/>
            <person name="Joachim A."/>
        </authorList>
    </citation>
    <scope>NUCLEOTIDE SEQUENCE [LARGE SCALE GENOMIC DNA]</scope>
    <source>
        <strain evidence="1 2">Wien I</strain>
    </source>
</reference>
<evidence type="ECO:0000313" key="2">
    <source>
        <dbReference type="Proteomes" id="UP000221165"/>
    </source>
</evidence>